<dbReference type="eggNOG" id="ENOG5033FSV">
    <property type="taxonomic scope" value="Bacteria"/>
</dbReference>
<keyword evidence="2" id="KW-1185">Reference proteome</keyword>
<dbReference type="AlphaFoldDB" id="K8PRE4"/>
<dbReference type="RefSeq" id="WP_006019913.1">
    <property type="nucleotide sequence ID" value="NZ_KB375282.1"/>
</dbReference>
<comment type="caution">
    <text evidence="1">The sequence shown here is derived from an EMBL/GenBank/DDBJ whole genome shotgun (WGS) entry which is preliminary data.</text>
</comment>
<dbReference type="EMBL" id="AGWX01000001">
    <property type="protein sequence ID" value="EKS42100.1"/>
    <property type="molecule type" value="Genomic_DNA"/>
</dbReference>
<evidence type="ECO:0000313" key="2">
    <source>
        <dbReference type="Proteomes" id="UP000001096"/>
    </source>
</evidence>
<protein>
    <submittedName>
        <fullName evidence="1">Uncharacterized protein</fullName>
    </submittedName>
</protein>
<organism evidence="1 2">
    <name type="scientific">Afipia broomeae ATCC 49717</name>
    <dbReference type="NCBI Taxonomy" id="883078"/>
    <lineage>
        <taxon>Bacteria</taxon>
        <taxon>Pseudomonadati</taxon>
        <taxon>Pseudomonadota</taxon>
        <taxon>Alphaproteobacteria</taxon>
        <taxon>Hyphomicrobiales</taxon>
        <taxon>Nitrobacteraceae</taxon>
        <taxon>Afipia</taxon>
    </lineage>
</organism>
<sequence length="98" mass="11037">MEQHKSDHRALALLRLLDRQPGNVSNECIINLLFEKIGLTCSRQEVQDCLERIEKLGLIRTLKVDDLVVVNLLAKGEEVAKGRVMIEGVLRPGVDCPY</sequence>
<name>K8PRE4_9BRAD</name>
<proteinExistence type="predicted"/>
<dbReference type="HOGENOM" id="CLU_176097_1_1_5"/>
<dbReference type="PATRIC" id="fig|883078.3.peg.1229"/>
<accession>K8PRE4</accession>
<evidence type="ECO:0000313" key="1">
    <source>
        <dbReference type="EMBL" id="EKS42100.1"/>
    </source>
</evidence>
<dbReference type="Proteomes" id="UP000001096">
    <property type="component" value="Unassembled WGS sequence"/>
</dbReference>
<gene>
    <name evidence="1" type="ORF">HMPREF9695_01192</name>
</gene>
<reference evidence="1 2" key="1">
    <citation type="submission" date="2012-04" db="EMBL/GenBank/DDBJ databases">
        <title>The Genome Sequence of Afipia broomeae ATCC 49717.</title>
        <authorList>
            <consortium name="The Broad Institute Genome Sequencing Platform"/>
            <person name="Earl A."/>
            <person name="Ward D."/>
            <person name="Feldgarden M."/>
            <person name="Gevers D."/>
            <person name="Huys G."/>
            <person name="Walker B."/>
            <person name="Young S.K."/>
            <person name="Zeng Q."/>
            <person name="Gargeya S."/>
            <person name="Fitzgerald M."/>
            <person name="Haas B."/>
            <person name="Abouelleil A."/>
            <person name="Alvarado L."/>
            <person name="Arachchi H.M."/>
            <person name="Berlin A."/>
            <person name="Chapman S.B."/>
            <person name="Goldberg J."/>
            <person name="Griggs A."/>
            <person name="Gujja S."/>
            <person name="Hansen M."/>
            <person name="Howarth C."/>
            <person name="Imamovic A."/>
            <person name="Larimer J."/>
            <person name="McCowen C."/>
            <person name="Montmayeur A."/>
            <person name="Murphy C."/>
            <person name="Neiman D."/>
            <person name="Pearson M."/>
            <person name="Priest M."/>
            <person name="Roberts A."/>
            <person name="Saif S."/>
            <person name="Shea T."/>
            <person name="Sisk P."/>
            <person name="Sykes S."/>
            <person name="Wortman J."/>
            <person name="Nusbaum C."/>
            <person name="Birren B."/>
        </authorList>
    </citation>
    <scope>NUCLEOTIDE SEQUENCE [LARGE SCALE GENOMIC DNA]</scope>
    <source>
        <strain evidence="1 2">ATCC 49717</strain>
    </source>
</reference>